<feature type="transmembrane region" description="Helical" evidence="2">
    <location>
        <begin position="203"/>
        <end position="236"/>
    </location>
</feature>
<feature type="compositionally biased region" description="Polar residues" evidence="1">
    <location>
        <begin position="23"/>
        <end position="35"/>
    </location>
</feature>
<sequence>MEPQASALAATAVTLSAAKGYSHTATTRPSHTPQTRSTSRASPRRRRRRERVLRNTLKFVTEEALPFINSWHWIALLCVSFLGLTGRRWYFGTVLGRGTPPIELPLPPYFYGWVLHIATYLLSISSDKIGTVHRRYRTPTRVSEQTTARTTAVLLVGVQVAEAVSSLLFIVCLAFEVLCWAMVPAFQDSDVTLDGQAIFDPAAPWWMVALCASLLVVDAWGLVYGIMVMTVLTVYLGTSFLVGSSPSGIQPPRTSRVMDMEEGRFKNDGEKPDVDDGDVEEVVVYFDEKTPLMYQEA</sequence>
<evidence type="ECO:0000256" key="2">
    <source>
        <dbReference type="SAM" id="Phobius"/>
    </source>
</evidence>
<comment type="caution">
    <text evidence="3">The sequence shown here is derived from an EMBL/GenBank/DDBJ whole genome shotgun (WGS) entry which is preliminary data.</text>
</comment>
<feature type="transmembrane region" description="Helical" evidence="2">
    <location>
        <begin position="110"/>
        <end position="130"/>
    </location>
</feature>
<feature type="transmembrane region" description="Helical" evidence="2">
    <location>
        <begin position="151"/>
        <end position="183"/>
    </location>
</feature>
<keyword evidence="2" id="KW-1133">Transmembrane helix</keyword>
<gene>
    <name evidence="3" type="ORF">KHLLAP_LOCUS12728</name>
</gene>
<feature type="transmembrane region" description="Helical" evidence="2">
    <location>
        <begin position="71"/>
        <end position="90"/>
    </location>
</feature>
<proteinExistence type="predicted"/>
<protein>
    <submittedName>
        <fullName evidence="3">Uu.00g052750.m01.CDS01</fullName>
    </submittedName>
</protein>
<evidence type="ECO:0000256" key="1">
    <source>
        <dbReference type="SAM" id="MobiDB-lite"/>
    </source>
</evidence>
<evidence type="ECO:0000313" key="4">
    <source>
        <dbReference type="Proteomes" id="UP001295740"/>
    </source>
</evidence>
<evidence type="ECO:0000313" key="3">
    <source>
        <dbReference type="EMBL" id="CAJ2512260.1"/>
    </source>
</evidence>
<accession>A0AAI8YPI1</accession>
<name>A0AAI8YPI1_9PEZI</name>
<organism evidence="3 4">
    <name type="scientific">Anthostomella pinea</name>
    <dbReference type="NCBI Taxonomy" id="933095"/>
    <lineage>
        <taxon>Eukaryota</taxon>
        <taxon>Fungi</taxon>
        <taxon>Dikarya</taxon>
        <taxon>Ascomycota</taxon>
        <taxon>Pezizomycotina</taxon>
        <taxon>Sordariomycetes</taxon>
        <taxon>Xylariomycetidae</taxon>
        <taxon>Xylariales</taxon>
        <taxon>Xylariaceae</taxon>
        <taxon>Anthostomella</taxon>
    </lineage>
</organism>
<feature type="region of interest" description="Disordered" evidence="1">
    <location>
        <begin position="21"/>
        <end position="48"/>
    </location>
</feature>
<dbReference type="AlphaFoldDB" id="A0AAI8YPI1"/>
<keyword evidence="2" id="KW-0472">Membrane</keyword>
<dbReference type="Proteomes" id="UP001295740">
    <property type="component" value="Unassembled WGS sequence"/>
</dbReference>
<keyword evidence="4" id="KW-1185">Reference proteome</keyword>
<dbReference type="EMBL" id="CAUWAG010000019">
    <property type="protein sequence ID" value="CAJ2512260.1"/>
    <property type="molecule type" value="Genomic_DNA"/>
</dbReference>
<reference evidence="3" key="1">
    <citation type="submission" date="2023-10" db="EMBL/GenBank/DDBJ databases">
        <authorList>
            <person name="Hackl T."/>
        </authorList>
    </citation>
    <scope>NUCLEOTIDE SEQUENCE</scope>
</reference>
<keyword evidence="2" id="KW-0812">Transmembrane</keyword>